<protein>
    <submittedName>
        <fullName evidence="2">Uncharacterized protein</fullName>
    </submittedName>
</protein>
<dbReference type="AlphaFoldDB" id="A0A7T8KKG3"/>
<reference evidence="3" key="1">
    <citation type="submission" date="2021-01" db="EMBL/GenBank/DDBJ databases">
        <title>Caligus Genome Assembly.</title>
        <authorList>
            <person name="Gallardo-Escarate C."/>
        </authorList>
    </citation>
    <scope>NUCLEOTIDE SEQUENCE [LARGE SCALE GENOMIC DNA]</scope>
</reference>
<feature type="compositionally biased region" description="Basic and acidic residues" evidence="1">
    <location>
        <begin position="97"/>
        <end position="111"/>
    </location>
</feature>
<evidence type="ECO:0000313" key="2">
    <source>
        <dbReference type="EMBL" id="QQP57579.1"/>
    </source>
</evidence>
<sequence length="138" mass="14732">MDSPHSLKKSVSSSSDELAMDDSEKDKGIMSSSSSENENLSIHNKEKSRPSSSSEEDDFVHIHEKDVMKSPSSTSEEGVSLAEAAAGAVVVAPEPKAQPEERVVLRADPQERVPSSSPKPPTSPKPSHIPRVTSNNNG</sequence>
<keyword evidence="3" id="KW-1185">Reference proteome</keyword>
<feature type="compositionally biased region" description="Low complexity" evidence="1">
    <location>
        <begin position="31"/>
        <end position="41"/>
    </location>
</feature>
<feature type="compositionally biased region" description="Low complexity" evidence="1">
    <location>
        <begin position="75"/>
        <end position="95"/>
    </location>
</feature>
<dbReference type="EMBL" id="CP045891">
    <property type="protein sequence ID" value="QQP57579.1"/>
    <property type="molecule type" value="Genomic_DNA"/>
</dbReference>
<feature type="non-terminal residue" evidence="2">
    <location>
        <position position="138"/>
    </location>
</feature>
<evidence type="ECO:0000313" key="3">
    <source>
        <dbReference type="Proteomes" id="UP000595437"/>
    </source>
</evidence>
<gene>
    <name evidence="2" type="ORF">FKW44_002616</name>
</gene>
<accession>A0A7T8KKG3</accession>
<organism evidence="2 3">
    <name type="scientific">Caligus rogercresseyi</name>
    <name type="common">Sea louse</name>
    <dbReference type="NCBI Taxonomy" id="217165"/>
    <lineage>
        <taxon>Eukaryota</taxon>
        <taxon>Metazoa</taxon>
        <taxon>Ecdysozoa</taxon>
        <taxon>Arthropoda</taxon>
        <taxon>Crustacea</taxon>
        <taxon>Multicrustacea</taxon>
        <taxon>Hexanauplia</taxon>
        <taxon>Copepoda</taxon>
        <taxon>Siphonostomatoida</taxon>
        <taxon>Caligidae</taxon>
        <taxon>Caligus</taxon>
    </lineage>
</organism>
<name>A0A7T8KKG3_CALRO</name>
<evidence type="ECO:0000256" key="1">
    <source>
        <dbReference type="SAM" id="MobiDB-lite"/>
    </source>
</evidence>
<feature type="compositionally biased region" description="Basic and acidic residues" evidence="1">
    <location>
        <begin position="59"/>
        <end position="68"/>
    </location>
</feature>
<feature type="region of interest" description="Disordered" evidence="1">
    <location>
        <begin position="1"/>
        <end position="138"/>
    </location>
</feature>
<dbReference type="Proteomes" id="UP000595437">
    <property type="component" value="Chromosome 2"/>
</dbReference>
<proteinExistence type="predicted"/>
<feature type="compositionally biased region" description="Low complexity" evidence="1">
    <location>
        <begin position="1"/>
        <end position="15"/>
    </location>
</feature>